<dbReference type="AlphaFoldDB" id="A0A1I1F1L1"/>
<evidence type="ECO:0000313" key="9">
    <source>
        <dbReference type="Proteomes" id="UP000199161"/>
    </source>
</evidence>
<dbReference type="InterPro" id="IPR027417">
    <property type="entry name" value="P-loop_NTPase"/>
</dbReference>
<evidence type="ECO:0000256" key="2">
    <source>
        <dbReference type="ARBA" id="ARBA00022448"/>
    </source>
</evidence>
<dbReference type="PANTHER" id="PTHR42788">
    <property type="entry name" value="TAURINE IMPORT ATP-BINDING PROTEIN-RELATED"/>
    <property type="match status" value="1"/>
</dbReference>
<dbReference type="GO" id="GO:0016020">
    <property type="term" value="C:membrane"/>
    <property type="evidence" value="ECO:0007669"/>
    <property type="project" value="UniProtKB-SubCell"/>
</dbReference>
<evidence type="ECO:0000256" key="6">
    <source>
        <dbReference type="SAM" id="MobiDB-lite"/>
    </source>
</evidence>
<evidence type="ECO:0000256" key="7">
    <source>
        <dbReference type="SAM" id="Phobius"/>
    </source>
</evidence>
<keyword evidence="5 7" id="KW-0472">Membrane</keyword>
<feature type="region of interest" description="Disordered" evidence="6">
    <location>
        <begin position="173"/>
        <end position="205"/>
    </location>
</feature>
<evidence type="ECO:0000256" key="4">
    <source>
        <dbReference type="ARBA" id="ARBA00022989"/>
    </source>
</evidence>
<dbReference type="Gene3D" id="3.40.50.300">
    <property type="entry name" value="P-loop containing nucleotide triphosphate hydrolases"/>
    <property type="match status" value="1"/>
</dbReference>
<evidence type="ECO:0000313" key="8">
    <source>
        <dbReference type="EMBL" id="SFB93329.1"/>
    </source>
</evidence>
<dbReference type="PANTHER" id="PTHR42788:SF13">
    <property type="entry name" value="ALIPHATIC SULFONATES IMPORT ATP-BINDING PROTEIN SSUB"/>
    <property type="match status" value="1"/>
</dbReference>
<protein>
    <recommendedName>
        <fullName evidence="10">NitT/TauT family transport system ATP-binding protein</fullName>
    </recommendedName>
</protein>
<name>A0A1I1F1L1_NATHA</name>
<proteinExistence type="predicted"/>
<keyword evidence="2" id="KW-0813">Transport</keyword>
<keyword evidence="9" id="KW-1185">Reference proteome</keyword>
<evidence type="ECO:0000256" key="1">
    <source>
        <dbReference type="ARBA" id="ARBA00004141"/>
    </source>
</evidence>
<dbReference type="EMBL" id="FOKW01000003">
    <property type="protein sequence ID" value="SFB93329.1"/>
    <property type="molecule type" value="Genomic_DNA"/>
</dbReference>
<keyword evidence="4 7" id="KW-1133">Transmembrane helix</keyword>
<dbReference type="InterPro" id="IPR050166">
    <property type="entry name" value="ABC_transporter_ATP-bind"/>
</dbReference>
<keyword evidence="3 7" id="KW-0812">Transmembrane</keyword>
<comment type="subcellular location">
    <subcellularLocation>
        <location evidence="1">Membrane</location>
        <topology evidence="1">Multi-pass membrane protein</topology>
    </subcellularLocation>
</comment>
<dbReference type="InterPro" id="IPR035906">
    <property type="entry name" value="MetI-like_sf"/>
</dbReference>
<gene>
    <name evidence="8" type="ORF">SAMN05444422_103118</name>
</gene>
<accession>A0A1I1F1L1</accession>
<sequence>MVPQTERPGPLCPYRPSDTGTGQSAGRSMKNIPSLAWVLLFLLGFGIGEGWKVTLIALGTFLPVYLNFSTGIRDVDRALIEDGSEDDERVDDPVSQVGYEQQDFLLEVRERLEQTIVLVTHDVEEAAYLAARVVVLDDQPGSVEREIDVDIARPRDRTEEALVPVHEAIGDAVGSDRGGRVGRHLRDSSTGQPKLYAPASTTAGQ</sequence>
<dbReference type="SUPFAM" id="SSF161098">
    <property type="entry name" value="MetI-like"/>
    <property type="match status" value="1"/>
</dbReference>
<evidence type="ECO:0000256" key="5">
    <source>
        <dbReference type="ARBA" id="ARBA00023136"/>
    </source>
</evidence>
<evidence type="ECO:0000256" key="3">
    <source>
        <dbReference type="ARBA" id="ARBA00022692"/>
    </source>
</evidence>
<feature type="transmembrane region" description="Helical" evidence="7">
    <location>
        <begin position="35"/>
        <end position="68"/>
    </location>
</feature>
<evidence type="ECO:0008006" key="10">
    <source>
        <dbReference type="Google" id="ProtNLM"/>
    </source>
</evidence>
<dbReference type="Proteomes" id="UP000199161">
    <property type="component" value="Unassembled WGS sequence"/>
</dbReference>
<reference evidence="9" key="1">
    <citation type="submission" date="2016-10" db="EMBL/GenBank/DDBJ databases">
        <authorList>
            <person name="Varghese N."/>
            <person name="Submissions S."/>
        </authorList>
    </citation>
    <scope>NUCLEOTIDE SEQUENCE [LARGE SCALE GENOMIC DNA]</scope>
    <source>
        <strain evidence="9">DSM 13078</strain>
    </source>
</reference>
<feature type="region of interest" description="Disordered" evidence="6">
    <location>
        <begin position="1"/>
        <end position="26"/>
    </location>
</feature>
<dbReference type="SUPFAM" id="SSF52540">
    <property type="entry name" value="P-loop containing nucleoside triphosphate hydrolases"/>
    <property type="match status" value="1"/>
</dbReference>
<organism evidence="8 9">
    <name type="scientific">Natronobacterium haloterrestre</name>
    <name type="common">Halobiforma haloterrestris</name>
    <dbReference type="NCBI Taxonomy" id="148448"/>
    <lineage>
        <taxon>Archaea</taxon>
        <taxon>Methanobacteriati</taxon>
        <taxon>Methanobacteriota</taxon>
        <taxon>Stenosarchaea group</taxon>
        <taxon>Halobacteria</taxon>
        <taxon>Halobacteriales</taxon>
        <taxon>Natrialbaceae</taxon>
        <taxon>Natronobacterium</taxon>
    </lineage>
</organism>